<dbReference type="PROSITE" id="PS50003">
    <property type="entry name" value="PH_DOMAIN"/>
    <property type="match status" value="1"/>
</dbReference>
<feature type="compositionally biased region" description="Polar residues" evidence="7">
    <location>
        <begin position="1016"/>
        <end position="1026"/>
    </location>
</feature>
<dbReference type="SUPFAM" id="SSF50729">
    <property type="entry name" value="PH domain-like"/>
    <property type="match status" value="1"/>
</dbReference>
<feature type="compositionally biased region" description="Polar residues" evidence="7">
    <location>
        <begin position="663"/>
        <end position="680"/>
    </location>
</feature>
<reference evidence="9 10" key="1">
    <citation type="submission" date="2019-01" db="EMBL/GenBank/DDBJ databases">
        <title>Genome Assembly of Collichthys lucidus.</title>
        <authorList>
            <person name="Cai M."/>
            <person name="Xiao S."/>
        </authorList>
    </citation>
    <scope>NUCLEOTIDE SEQUENCE [LARGE SCALE GENOMIC DNA]</scope>
    <source>
        <strain evidence="9">JT15FE1705JMU</strain>
        <tissue evidence="9">Muscle</tissue>
    </source>
</reference>
<dbReference type="CDD" id="cd13275">
    <property type="entry name" value="PH_M-RIP"/>
    <property type="match status" value="1"/>
</dbReference>
<feature type="compositionally biased region" description="Polar residues" evidence="7">
    <location>
        <begin position="909"/>
        <end position="923"/>
    </location>
</feature>
<feature type="region of interest" description="Disordered" evidence="7">
    <location>
        <begin position="374"/>
        <end position="1101"/>
    </location>
</feature>
<feature type="compositionally biased region" description="Basic and acidic residues" evidence="7">
    <location>
        <begin position="140"/>
        <end position="151"/>
    </location>
</feature>
<feature type="compositionally biased region" description="Low complexity" evidence="7">
    <location>
        <begin position="393"/>
        <end position="412"/>
    </location>
</feature>
<feature type="compositionally biased region" description="Low complexity" evidence="7">
    <location>
        <begin position="194"/>
        <end position="210"/>
    </location>
</feature>
<dbReference type="PANTHER" id="PTHR17271:SF10">
    <property type="entry name" value="TRIO AND F-ACTIN-BINDING PROTEIN"/>
    <property type="match status" value="1"/>
</dbReference>
<dbReference type="InterPro" id="IPR001849">
    <property type="entry name" value="PH_domain"/>
</dbReference>
<evidence type="ECO:0000256" key="2">
    <source>
        <dbReference type="ARBA" id="ARBA00022490"/>
    </source>
</evidence>
<feature type="compositionally biased region" description="Polar residues" evidence="7">
    <location>
        <begin position="551"/>
        <end position="560"/>
    </location>
</feature>
<feature type="compositionally biased region" description="Polar residues" evidence="7">
    <location>
        <begin position="687"/>
        <end position="703"/>
    </location>
</feature>
<dbReference type="GO" id="GO:1900026">
    <property type="term" value="P:positive regulation of substrate adhesion-dependent cell spreading"/>
    <property type="evidence" value="ECO:0007669"/>
    <property type="project" value="TreeGrafter"/>
</dbReference>
<dbReference type="PANTHER" id="PTHR17271">
    <property type="entry name" value="PLECKSTRIN HOMOLOGY PH DOMAIN-CONTAINING PROTEIN"/>
    <property type="match status" value="1"/>
</dbReference>
<feature type="compositionally biased region" description="Low complexity" evidence="7">
    <location>
        <begin position="997"/>
        <end position="1006"/>
    </location>
</feature>
<feature type="compositionally biased region" description="Low complexity" evidence="7">
    <location>
        <begin position="785"/>
        <end position="794"/>
    </location>
</feature>
<accession>A0A4U5VSC7</accession>
<feature type="compositionally biased region" description="Low complexity" evidence="7">
    <location>
        <begin position="819"/>
        <end position="828"/>
    </location>
</feature>
<feature type="compositionally biased region" description="Polar residues" evidence="7">
    <location>
        <begin position="1279"/>
        <end position="1291"/>
    </location>
</feature>
<dbReference type="SMART" id="SM00233">
    <property type="entry name" value="PH"/>
    <property type="match status" value="1"/>
</dbReference>
<feature type="compositionally biased region" description="Low complexity" evidence="7">
    <location>
        <begin position="1074"/>
        <end position="1091"/>
    </location>
</feature>
<gene>
    <name evidence="9" type="ORF">D9C73_026237</name>
</gene>
<feature type="compositionally biased region" description="Low complexity" evidence="7">
    <location>
        <begin position="535"/>
        <end position="545"/>
    </location>
</feature>
<feature type="compositionally biased region" description="Basic and acidic residues" evidence="7">
    <location>
        <begin position="242"/>
        <end position="267"/>
    </location>
</feature>
<feature type="compositionally biased region" description="Polar residues" evidence="7">
    <location>
        <begin position="833"/>
        <end position="859"/>
    </location>
</feature>
<comment type="subcellular location">
    <subcellularLocation>
        <location evidence="1">Cytoplasm</location>
        <location evidence="1">Cytoskeleton</location>
    </subcellularLocation>
</comment>
<feature type="compositionally biased region" description="Polar residues" evidence="7">
    <location>
        <begin position="434"/>
        <end position="445"/>
    </location>
</feature>
<evidence type="ECO:0000256" key="5">
    <source>
        <dbReference type="ARBA" id="ARBA00023203"/>
    </source>
</evidence>
<evidence type="ECO:0000313" key="9">
    <source>
        <dbReference type="EMBL" id="TKS91564.1"/>
    </source>
</evidence>
<feature type="compositionally biased region" description="Basic and acidic residues" evidence="7">
    <location>
        <begin position="861"/>
        <end position="875"/>
    </location>
</feature>
<dbReference type="EMBL" id="CM014100">
    <property type="protein sequence ID" value="TKS91564.1"/>
    <property type="molecule type" value="Genomic_DNA"/>
</dbReference>
<dbReference type="InterPro" id="IPR039597">
    <property type="entry name" value="M-RIP_PH"/>
</dbReference>
<dbReference type="GO" id="GO:0015629">
    <property type="term" value="C:actin cytoskeleton"/>
    <property type="evidence" value="ECO:0007669"/>
    <property type="project" value="UniProtKB-ARBA"/>
</dbReference>
<evidence type="ECO:0000259" key="8">
    <source>
        <dbReference type="PROSITE" id="PS50003"/>
    </source>
</evidence>
<feature type="compositionally biased region" description="Basic and acidic residues" evidence="7">
    <location>
        <begin position="1352"/>
        <end position="1369"/>
    </location>
</feature>
<feature type="region of interest" description="Disordered" evidence="7">
    <location>
        <begin position="1620"/>
        <end position="1639"/>
    </location>
</feature>
<dbReference type="STRING" id="240159.A0A4U5VSC7"/>
<dbReference type="InterPro" id="IPR052223">
    <property type="entry name" value="Actin_Cytoskeleton_Reg"/>
</dbReference>
<feature type="compositionally biased region" description="Polar residues" evidence="7">
    <location>
        <begin position="961"/>
        <end position="974"/>
    </location>
</feature>
<feature type="compositionally biased region" description="Basic and acidic residues" evidence="7">
    <location>
        <begin position="223"/>
        <end position="234"/>
    </location>
</feature>
<dbReference type="InterPro" id="IPR011993">
    <property type="entry name" value="PH-like_dom_sf"/>
</dbReference>
<evidence type="ECO:0000256" key="1">
    <source>
        <dbReference type="ARBA" id="ARBA00004245"/>
    </source>
</evidence>
<feature type="compositionally biased region" description="Basic and acidic residues" evidence="7">
    <location>
        <begin position="494"/>
        <end position="508"/>
    </location>
</feature>
<feature type="compositionally biased region" description="Low complexity" evidence="7">
    <location>
        <begin position="463"/>
        <end position="476"/>
    </location>
</feature>
<feature type="compositionally biased region" description="Basic and acidic residues" evidence="7">
    <location>
        <begin position="1391"/>
        <end position="1409"/>
    </location>
</feature>
<organism evidence="9 10">
    <name type="scientific">Collichthys lucidus</name>
    <name type="common">Big head croaker</name>
    <name type="synonym">Sciaena lucida</name>
    <dbReference type="NCBI Taxonomy" id="240159"/>
    <lineage>
        <taxon>Eukaryota</taxon>
        <taxon>Metazoa</taxon>
        <taxon>Chordata</taxon>
        <taxon>Craniata</taxon>
        <taxon>Vertebrata</taxon>
        <taxon>Euteleostomi</taxon>
        <taxon>Actinopterygii</taxon>
        <taxon>Neopterygii</taxon>
        <taxon>Teleostei</taxon>
        <taxon>Neoteleostei</taxon>
        <taxon>Acanthomorphata</taxon>
        <taxon>Eupercaria</taxon>
        <taxon>Sciaenidae</taxon>
        <taxon>Collichthys</taxon>
    </lineage>
</organism>
<feature type="compositionally biased region" description="Low complexity" evidence="7">
    <location>
        <begin position="946"/>
        <end position="955"/>
    </location>
</feature>
<dbReference type="Pfam" id="PF00169">
    <property type="entry name" value="PH"/>
    <property type="match status" value="1"/>
</dbReference>
<feature type="compositionally biased region" description="Polar residues" evidence="7">
    <location>
        <begin position="510"/>
        <end position="528"/>
    </location>
</feature>
<feature type="compositionally biased region" description="Basic and acidic residues" evidence="7">
    <location>
        <begin position="1040"/>
        <end position="1053"/>
    </location>
</feature>
<feature type="compositionally biased region" description="Polar residues" evidence="7">
    <location>
        <begin position="629"/>
        <end position="642"/>
    </location>
</feature>
<keyword evidence="4" id="KW-0175">Coiled coil</keyword>
<keyword evidence="10" id="KW-1185">Reference proteome</keyword>
<evidence type="ECO:0000256" key="4">
    <source>
        <dbReference type="ARBA" id="ARBA00023054"/>
    </source>
</evidence>
<keyword evidence="3" id="KW-0597">Phosphoprotein</keyword>
<keyword evidence="6" id="KW-0206">Cytoskeleton</keyword>
<evidence type="ECO:0000256" key="7">
    <source>
        <dbReference type="SAM" id="MobiDB-lite"/>
    </source>
</evidence>
<dbReference type="FunFam" id="2.30.29.30:FF:000133">
    <property type="entry name" value="myosin phosphatase Rho-interacting protein isoform X1"/>
    <property type="match status" value="1"/>
</dbReference>
<feature type="region of interest" description="Disordered" evidence="7">
    <location>
        <begin position="1582"/>
        <end position="1608"/>
    </location>
</feature>
<feature type="domain" description="PH" evidence="8">
    <location>
        <begin position="1182"/>
        <end position="1278"/>
    </location>
</feature>
<evidence type="ECO:0000256" key="3">
    <source>
        <dbReference type="ARBA" id="ARBA00022553"/>
    </source>
</evidence>
<feature type="region of interest" description="Disordered" evidence="7">
    <location>
        <begin position="1279"/>
        <end position="1473"/>
    </location>
</feature>
<proteinExistence type="predicted"/>
<sequence>MAAADASVSVIVGAANRIDLRAWQHGRIESMGKRRHVSDGGSGGQFILGLLMIHSQPEPLVSDEPICPKFQPNIFDPSRCHDCLRQRHLHAGAGAGGSAEAAVPQQKSTDETGIGAKINGTDTGTGPDKGVFLTPIPSQAEERDTSSKEDSDGVSVVSSYCDVNGGRLGYQESSFCILSPDCELYICDGDDSTDSCQDQSDYQESSSSVSADDEYPPIRRRSTKFDMTRLDPPPHRPNPRAWMDEDRGRDSFNSRSGLKEDREKRESGYFSLGRATGSRVLHDNNPPTPYRHFERGHPIYSSRNVEPKDTIPFRNPNLGVASERQIIEPLTEDLPIEIPPPDPYEIAVEVEAQVGPRSPSPTPFKIAESLASTGRKGFNSSYGRGQSGRFDSSRQGSALQSRSSSPSRGNLPFRRSESTASLNRNNFDGGGRTQGTESGSRSALQGTHGRRVESGTLPRNFKSYTSSVQSQPSTVSDFRSALRKSEVNGSLTGRGRDSRGSSPPRRDYNPTGQMSLRKTEITSSSSNLLGRDSRTSSPSRRTSTSLRDNHSSSPPMRNYTSSSQSLLRKSESILSLSGRSHRGRCGSPIREGYDIESQALLRNQTARNGLNDEEHESPTLSPSRREYDTTQSVLRKTQSSPVGASRGRGDSRSSSPGRRGYETPTQYQLRKTDTSSSLQGRNHDSRNSSPSRRSYDAPSQSLLRKSEVNSSVRGRDSQSRSSSPSRRSYDAPSQSLLRKSEVNSSVRGRDSQSRNSSPSRKSYEGPSQSLLRKSEVNSSVRGRDSQSQSSSPSRRSYDAPSQSLLRKSEVNSSVRGRDSQSQSSSPSRKSYEGPSQSLLRKSEVNSSVRGHDSYSSLPSRKSYDAPEQRTLRRTETNTSLNSKNHNSRNSSSSPTRHGNNDPPGYSILRTATNGESNRSFQRKNTYHDSKPDYNHSPTSCRESTHSQRGSSLSRPSSPPRTATNGDSSHSFQRKNTYHDSKPDYNHSPTSCRESTHSQRGSSLSRPSSPPRPATIGSRTAFANSETPRSHGSIRSGVSRHGREDRCPSPSDKRSSRHAKSPSPPPQIQLRRHTSSQSSVESSESGPPLSGSTGRNREEYATIADVPKVKIIHQKDEVGYMARPQNQQPSRRQELFKPASHSLSKHPSRERLDTGDTERDWNYGGSGYLSRAHSSTSLQPDLLNFKKGWMSKLDESGEWKKHWFVLTDAGLKYYRDSSAEEKDDLDGEIDLKSCVKVSEFDVEKNYGFQIQTREAAFTLSAMTAGIRRNWIEVLKKSVRPSSSPDLTQLPDSSSDKENSHSRFPLSSRRPLSRHADVHSEVPASAPPTHRRFDYVELSPVPASSGPLPASQREAAEGQGREHSQWQEERNTTSQWEAVLSRKGSGVGSNQRPRAEDEIERKWAEFERMPLKEMSSLPPMGSRPSGQSANEALQREVASLRQQLEQLQGGRGGGGGGGVGRGGGVRGSCGPEAPCSRSLAAMERAHRQALDELQRQHERQIRELETEKDRLLLEETQDTKRVMEALKKKHKEELEREVEKVKRLGSGIDARTLREQQQAESQAFQRELAGLSERYSQKCLELNRAEQNSAEREREISRKERDMEQLRKENQDLKARLKEEISRMRSTITDQSSEDNKDRTPCELEEKRLACERYTEIREELSGIKGRSEREIQSLKEHLRLAMAALQEGQKLGNSLDH</sequence>
<dbReference type="Gene3D" id="2.30.29.30">
    <property type="entry name" value="Pleckstrin-homology domain (PH domain)/Phosphotyrosine-binding domain (PTB)"/>
    <property type="match status" value="1"/>
</dbReference>
<evidence type="ECO:0000256" key="6">
    <source>
        <dbReference type="ARBA" id="ARBA00023212"/>
    </source>
</evidence>
<keyword evidence="2" id="KW-0963">Cytoplasm</keyword>
<feature type="compositionally biased region" description="Polar residues" evidence="7">
    <location>
        <begin position="731"/>
        <end position="746"/>
    </location>
</feature>
<feature type="region of interest" description="Disordered" evidence="7">
    <location>
        <begin position="1121"/>
        <end position="1158"/>
    </location>
</feature>
<name>A0A4U5VSC7_COLLU</name>
<feature type="compositionally biased region" description="Gly residues" evidence="7">
    <location>
        <begin position="1447"/>
        <end position="1465"/>
    </location>
</feature>
<feature type="compositionally biased region" description="Low complexity" evidence="7">
    <location>
        <begin position="879"/>
        <end position="893"/>
    </location>
</feature>
<dbReference type="GO" id="GO:0051015">
    <property type="term" value="F:actin filament binding"/>
    <property type="evidence" value="ECO:0007669"/>
    <property type="project" value="TreeGrafter"/>
</dbReference>
<dbReference type="Proteomes" id="UP000298787">
    <property type="component" value="Chromosome 23"/>
</dbReference>
<protein>
    <submittedName>
        <fullName evidence="9">TRIO and F-actin-binding protein</fullName>
    </submittedName>
</protein>
<keyword evidence="5" id="KW-0009">Actin-binding</keyword>
<feature type="region of interest" description="Disordered" evidence="7">
    <location>
        <begin position="193"/>
        <end position="295"/>
    </location>
</feature>
<feature type="compositionally biased region" description="Basic and acidic residues" evidence="7">
    <location>
        <begin position="1146"/>
        <end position="1158"/>
    </location>
</feature>
<feature type="region of interest" description="Disordered" evidence="7">
    <location>
        <begin position="94"/>
        <end position="156"/>
    </location>
</feature>
<evidence type="ECO:0000313" key="10">
    <source>
        <dbReference type="Proteomes" id="UP000298787"/>
    </source>
</evidence>